<dbReference type="InterPro" id="IPR012657">
    <property type="entry name" value="23S_rRNA-intervening_sequence"/>
</dbReference>
<dbReference type="SUPFAM" id="SSF158446">
    <property type="entry name" value="IVS-encoded protein-like"/>
    <property type="match status" value="1"/>
</dbReference>
<protein>
    <submittedName>
        <fullName evidence="1">Four helix bundle protein</fullName>
    </submittedName>
</protein>
<dbReference type="AlphaFoldDB" id="A0A955LBB5"/>
<dbReference type="PANTHER" id="PTHR38471">
    <property type="entry name" value="FOUR HELIX BUNDLE PROTEIN"/>
    <property type="match status" value="1"/>
</dbReference>
<dbReference type="Gene3D" id="1.20.1440.60">
    <property type="entry name" value="23S rRNA-intervening sequence"/>
    <property type="match status" value="1"/>
</dbReference>
<organism evidence="1 2">
    <name type="scientific">Candidatus Dojkabacteria bacterium</name>
    <dbReference type="NCBI Taxonomy" id="2099670"/>
    <lineage>
        <taxon>Bacteria</taxon>
        <taxon>Candidatus Dojkabacteria</taxon>
    </lineage>
</organism>
<proteinExistence type="predicted"/>
<dbReference type="CDD" id="cd16377">
    <property type="entry name" value="23S_rRNA_IVP_like"/>
    <property type="match status" value="1"/>
</dbReference>
<sequence length="116" mass="13416">MSTYRELIVWKKSMHIVSLTYDITSRFPKDEKFGLTSQIRRAVISIPSNIAEGSMRGSRGDYRRFLQISRGSVGEVRTQLELALNLKFIDSTNFHKLDQLLEEVLKILNTLISKLR</sequence>
<name>A0A955LBB5_9BACT</name>
<comment type="caution">
    <text evidence="1">The sequence shown here is derived from an EMBL/GenBank/DDBJ whole genome shotgun (WGS) entry which is preliminary data.</text>
</comment>
<evidence type="ECO:0000313" key="1">
    <source>
        <dbReference type="EMBL" id="MCA9387061.1"/>
    </source>
</evidence>
<dbReference type="Proteomes" id="UP000714915">
    <property type="component" value="Unassembled WGS sequence"/>
</dbReference>
<accession>A0A955LBB5</accession>
<evidence type="ECO:0000313" key="2">
    <source>
        <dbReference type="Proteomes" id="UP000714915"/>
    </source>
</evidence>
<dbReference type="InterPro" id="IPR036583">
    <property type="entry name" value="23S_rRNA_IVS_sf"/>
</dbReference>
<gene>
    <name evidence="1" type="ORF">KC669_03430</name>
</gene>
<dbReference type="PANTHER" id="PTHR38471:SF2">
    <property type="entry name" value="FOUR HELIX BUNDLE PROTEIN"/>
    <property type="match status" value="1"/>
</dbReference>
<dbReference type="NCBIfam" id="TIGR02436">
    <property type="entry name" value="four helix bundle protein"/>
    <property type="match status" value="1"/>
</dbReference>
<dbReference type="Pfam" id="PF05635">
    <property type="entry name" value="23S_rRNA_IVP"/>
    <property type="match status" value="1"/>
</dbReference>
<reference evidence="1" key="2">
    <citation type="journal article" date="2021" name="Microbiome">
        <title>Successional dynamics and alternative stable states in a saline activated sludge microbial community over 9 years.</title>
        <authorList>
            <person name="Wang Y."/>
            <person name="Ye J."/>
            <person name="Ju F."/>
            <person name="Liu L."/>
            <person name="Boyd J.A."/>
            <person name="Deng Y."/>
            <person name="Parks D.H."/>
            <person name="Jiang X."/>
            <person name="Yin X."/>
            <person name="Woodcroft B.J."/>
            <person name="Tyson G.W."/>
            <person name="Hugenholtz P."/>
            <person name="Polz M.F."/>
            <person name="Zhang T."/>
        </authorList>
    </citation>
    <scope>NUCLEOTIDE SEQUENCE</scope>
    <source>
        <strain evidence="1">HKST-UBA09</strain>
    </source>
</reference>
<reference evidence="1" key="1">
    <citation type="submission" date="2020-04" db="EMBL/GenBank/DDBJ databases">
        <authorList>
            <person name="Zhang T."/>
        </authorList>
    </citation>
    <scope>NUCLEOTIDE SEQUENCE</scope>
    <source>
        <strain evidence="1">HKST-UBA09</strain>
    </source>
</reference>
<dbReference type="EMBL" id="JAGQLF010000041">
    <property type="protein sequence ID" value="MCA9387061.1"/>
    <property type="molecule type" value="Genomic_DNA"/>
</dbReference>